<dbReference type="PANTHER" id="PTHR19372:SF7">
    <property type="entry name" value="SULFITE OXIDASE, MITOCHONDRIAL"/>
    <property type="match status" value="1"/>
</dbReference>
<dbReference type="GO" id="GO:0043546">
    <property type="term" value="F:molybdopterin cofactor binding"/>
    <property type="evidence" value="ECO:0007669"/>
    <property type="project" value="TreeGrafter"/>
</dbReference>
<dbReference type="PANTHER" id="PTHR19372">
    <property type="entry name" value="SULFITE REDUCTASE"/>
    <property type="match status" value="1"/>
</dbReference>
<feature type="domain" description="Oxidoreductase molybdopterin-binding" evidence="5">
    <location>
        <begin position="132"/>
        <end position="306"/>
    </location>
</feature>
<comment type="caution">
    <text evidence="7">The sequence shown here is derived from an EMBL/GenBank/DDBJ whole genome shotgun (WGS) entry which is preliminary data.</text>
</comment>
<evidence type="ECO:0000256" key="3">
    <source>
        <dbReference type="ARBA" id="ARBA00022723"/>
    </source>
</evidence>
<dbReference type="OrthoDB" id="9795587at2"/>
<gene>
    <name evidence="7" type="ORF">DLM46_19600</name>
</gene>
<dbReference type="Pfam" id="PF00174">
    <property type="entry name" value="Oxidored_molyb"/>
    <property type="match status" value="1"/>
</dbReference>
<dbReference type="InterPro" id="IPR005066">
    <property type="entry name" value="MoCF_OxRdtse_dimer"/>
</dbReference>
<dbReference type="Proteomes" id="UP000254875">
    <property type="component" value="Unassembled WGS sequence"/>
</dbReference>
<dbReference type="Pfam" id="PF03404">
    <property type="entry name" value="Mo-co_dimer"/>
    <property type="match status" value="1"/>
</dbReference>
<dbReference type="Gene3D" id="3.90.420.10">
    <property type="entry name" value="Oxidoreductase, molybdopterin-binding domain"/>
    <property type="match status" value="1"/>
</dbReference>
<organism evidence="7 8">
    <name type="scientific">Paraburkholderia lacunae</name>
    <dbReference type="NCBI Taxonomy" id="2211104"/>
    <lineage>
        <taxon>Bacteria</taxon>
        <taxon>Pseudomonadati</taxon>
        <taxon>Pseudomonadota</taxon>
        <taxon>Betaproteobacteria</taxon>
        <taxon>Burkholderiales</taxon>
        <taxon>Burkholderiaceae</taxon>
        <taxon>Paraburkholderia</taxon>
    </lineage>
</organism>
<accession>A0A370N5X9</accession>
<dbReference type="InterPro" id="IPR036374">
    <property type="entry name" value="OxRdtase_Mopterin-bd_sf"/>
</dbReference>
<dbReference type="SUPFAM" id="SSF81296">
    <property type="entry name" value="E set domains"/>
    <property type="match status" value="1"/>
</dbReference>
<keyword evidence="8" id="KW-1185">Reference proteome</keyword>
<dbReference type="GO" id="GO:0030151">
    <property type="term" value="F:molybdenum ion binding"/>
    <property type="evidence" value="ECO:0007669"/>
    <property type="project" value="InterPro"/>
</dbReference>
<dbReference type="SUPFAM" id="SSF56524">
    <property type="entry name" value="Oxidoreductase molybdopterin-binding domain"/>
    <property type="match status" value="1"/>
</dbReference>
<comment type="cofactor">
    <cofactor evidence="1">
        <name>Mo-molybdopterin</name>
        <dbReference type="ChEBI" id="CHEBI:71302"/>
    </cofactor>
</comment>
<dbReference type="Gene3D" id="2.60.40.650">
    <property type="match status" value="1"/>
</dbReference>
<keyword evidence="2" id="KW-0500">Molybdenum</keyword>
<dbReference type="EMBL" id="QHKS01000012">
    <property type="protein sequence ID" value="RDK01020.1"/>
    <property type="molecule type" value="Genomic_DNA"/>
</dbReference>
<dbReference type="InterPro" id="IPR008335">
    <property type="entry name" value="Mopterin_OxRdtase_euk"/>
</dbReference>
<dbReference type="GO" id="GO:0020037">
    <property type="term" value="F:heme binding"/>
    <property type="evidence" value="ECO:0007669"/>
    <property type="project" value="TreeGrafter"/>
</dbReference>
<evidence type="ECO:0000256" key="1">
    <source>
        <dbReference type="ARBA" id="ARBA00001924"/>
    </source>
</evidence>
<evidence type="ECO:0000256" key="2">
    <source>
        <dbReference type="ARBA" id="ARBA00022505"/>
    </source>
</evidence>
<evidence type="ECO:0000259" key="5">
    <source>
        <dbReference type="Pfam" id="PF00174"/>
    </source>
</evidence>
<proteinExistence type="predicted"/>
<evidence type="ECO:0000313" key="8">
    <source>
        <dbReference type="Proteomes" id="UP000254875"/>
    </source>
</evidence>
<keyword evidence="4" id="KW-0560">Oxidoreductase</keyword>
<evidence type="ECO:0000259" key="6">
    <source>
        <dbReference type="Pfam" id="PF03404"/>
    </source>
</evidence>
<sequence length="441" mass="48724">MLLNHLSRPNVRQYGIEIRGEAVVQNEHTLYLIVEADDEVRLREFMKPFEIAGSLDVYPASTCARVVASGGCGAALPVSEIVPAVDPEEACQTAIEDGLIVHRAHPLNCETSIPALIGGVVMPNAHFYVRNHFQIPRLDSAAFRLTVGGLVDRPLSLSLRDLHNMRSQTQVVTLECAGNGRTKFHPAVDGEKWELGAVSTAEWTGVPLVEVLDRAGVCPAAREVLFRGADGGTVTDLPGPIRFERSLQLGHARDPDLLLAYAMNGEPLPIQHGHPLRLVVPGWYAVASVKWLSEIEIIDKPFDGYYQANKYWYEWERNGRAVREPVTLQQVRALITDPMSDQEVRRGALAIRGVAWSGAAPIAHVEVSVGGGSWQEAHLISERKRHSWQWWELITRTNEPGVVTLRARATDLAGRSQPECAEWNRLGYGNNAIDEVPVHIV</sequence>
<reference evidence="8" key="1">
    <citation type="submission" date="2018-05" db="EMBL/GenBank/DDBJ databases">
        <authorList>
            <person name="Feng T."/>
        </authorList>
    </citation>
    <scope>NUCLEOTIDE SEQUENCE [LARGE SCALE GENOMIC DNA]</scope>
    <source>
        <strain evidence="8">S27</strain>
    </source>
</reference>
<dbReference type="PRINTS" id="PR00407">
    <property type="entry name" value="EUMOPTERIN"/>
</dbReference>
<dbReference type="InterPro" id="IPR000572">
    <property type="entry name" value="OxRdtase_Mopterin-bd_dom"/>
</dbReference>
<keyword evidence="3" id="KW-0479">Metal-binding</keyword>
<dbReference type="CDD" id="cd02110">
    <property type="entry name" value="SO_family_Moco_dimer"/>
    <property type="match status" value="1"/>
</dbReference>
<dbReference type="InterPro" id="IPR014756">
    <property type="entry name" value="Ig_E-set"/>
</dbReference>
<evidence type="ECO:0000256" key="4">
    <source>
        <dbReference type="ARBA" id="ARBA00023002"/>
    </source>
</evidence>
<protein>
    <submittedName>
        <fullName evidence="7">Oxidoreductase</fullName>
    </submittedName>
</protein>
<dbReference type="AlphaFoldDB" id="A0A370N5X9"/>
<name>A0A370N5X9_9BURK</name>
<evidence type="ECO:0000313" key="7">
    <source>
        <dbReference type="EMBL" id="RDK01020.1"/>
    </source>
</evidence>
<dbReference type="GO" id="GO:0008482">
    <property type="term" value="F:sulfite oxidase activity"/>
    <property type="evidence" value="ECO:0007669"/>
    <property type="project" value="TreeGrafter"/>
</dbReference>
<feature type="domain" description="Moybdenum cofactor oxidoreductase dimerisation" evidence="6">
    <location>
        <begin position="330"/>
        <end position="439"/>
    </location>
</feature>
<dbReference type="GO" id="GO:0006790">
    <property type="term" value="P:sulfur compound metabolic process"/>
    <property type="evidence" value="ECO:0007669"/>
    <property type="project" value="TreeGrafter"/>
</dbReference>